<feature type="region of interest" description="Disordered" evidence="1">
    <location>
        <begin position="25"/>
        <end position="68"/>
    </location>
</feature>
<dbReference type="EMBL" id="BAABEP010000020">
    <property type="protein sequence ID" value="GAA3732898.1"/>
    <property type="molecule type" value="Genomic_DNA"/>
</dbReference>
<reference evidence="3" key="1">
    <citation type="journal article" date="2019" name="Int. J. Syst. Evol. Microbiol.">
        <title>The Global Catalogue of Microorganisms (GCM) 10K type strain sequencing project: providing services to taxonomists for standard genome sequencing and annotation.</title>
        <authorList>
            <consortium name="The Broad Institute Genomics Platform"/>
            <consortium name="The Broad Institute Genome Sequencing Center for Infectious Disease"/>
            <person name="Wu L."/>
            <person name="Ma J."/>
        </authorList>
    </citation>
    <scope>NUCLEOTIDE SEQUENCE [LARGE SCALE GENOMIC DNA]</scope>
    <source>
        <strain evidence="3">JCM 30846</strain>
    </source>
</reference>
<sequence length="136" mass="14776">MPHSHPVLEPGTRTWVWCATKPAKDAGGRRQINPGGHPTMWPVFWPGDTDFSHPANTRQRRRTWRKRAPIAAQVAASARAARLPYAVEPCPVPGPETRPRGPRTSGLPAPCGAGRGVPRAGGRRYGGYVWPVFGNA</sequence>
<evidence type="ECO:0000313" key="2">
    <source>
        <dbReference type="EMBL" id="GAA3732898.1"/>
    </source>
</evidence>
<protein>
    <submittedName>
        <fullName evidence="2">Uncharacterized protein</fullName>
    </submittedName>
</protein>
<name>A0ABP7FCR4_9ACTN</name>
<feature type="region of interest" description="Disordered" evidence="1">
    <location>
        <begin position="91"/>
        <end position="115"/>
    </location>
</feature>
<evidence type="ECO:0000256" key="1">
    <source>
        <dbReference type="SAM" id="MobiDB-lite"/>
    </source>
</evidence>
<accession>A0ABP7FCR4</accession>
<keyword evidence="3" id="KW-1185">Reference proteome</keyword>
<gene>
    <name evidence="2" type="ORF">GCM10023082_32920</name>
</gene>
<evidence type="ECO:0000313" key="3">
    <source>
        <dbReference type="Proteomes" id="UP001499884"/>
    </source>
</evidence>
<dbReference type="Proteomes" id="UP001499884">
    <property type="component" value="Unassembled WGS sequence"/>
</dbReference>
<comment type="caution">
    <text evidence="2">The sequence shown here is derived from an EMBL/GenBank/DDBJ whole genome shotgun (WGS) entry which is preliminary data.</text>
</comment>
<organism evidence="2 3">
    <name type="scientific">Streptomyces tremellae</name>
    <dbReference type="NCBI Taxonomy" id="1124239"/>
    <lineage>
        <taxon>Bacteria</taxon>
        <taxon>Bacillati</taxon>
        <taxon>Actinomycetota</taxon>
        <taxon>Actinomycetes</taxon>
        <taxon>Kitasatosporales</taxon>
        <taxon>Streptomycetaceae</taxon>
        <taxon>Streptomyces</taxon>
    </lineage>
</organism>
<proteinExistence type="predicted"/>
<feature type="compositionally biased region" description="Basic residues" evidence="1">
    <location>
        <begin position="58"/>
        <end position="68"/>
    </location>
</feature>